<keyword evidence="2" id="KW-1185">Reference proteome</keyword>
<sequence>MWLSRRFFTAKNIFSINLISVLSHFCEKFRKHETIELTGILNLRHYPIIRKKTFVNPQEEEKNEERKIESCSREDAYNVMKKYVLKEPLKYFMTNKTLTTLSMIWIEDILTLIDS</sequence>
<protein>
    <submittedName>
        <fullName evidence="1">CLUMA_CG011815, isoform A</fullName>
    </submittedName>
</protein>
<name>A0A1J1IFD1_9DIPT</name>
<organism evidence="1 2">
    <name type="scientific">Clunio marinus</name>
    <dbReference type="NCBI Taxonomy" id="568069"/>
    <lineage>
        <taxon>Eukaryota</taxon>
        <taxon>Metazoa</taxon>
        <taxon>Ecdysozoa</taxon>
        <taxon>Arthropoda</taxon>
        <taxon>Hexapoda</taxon>
        <taxon>Insecta</taxon>
        <taxon>Pterygota</taxon>
        <taxon>Neoptera</taxon>
        <taxon>Endopterygota</taxon>
        <taxon>Diptera</taxon>
        <taxon>Nematocera</taxon>
        <taxon>Chironomoidea</taxon>
        <taxon>Chironomidae</taxon>
        <taxon>Clunio</taxon>
    </lineage>
</organism>
<dbReference type="AlphaFoldDB" id="A0A1J1IFD1"/>
<evidence type="ECO:0000313" key="1">
    <source>
        <dbReference type="EMBL" id="CRK98458.1"/>
    </source>
</evidence>
<gene>
    <name evidence="1" type="ORF">CLUMA_CG011815</name>
</gene>
<proteinExistence type="predicted"/>
<dbReference type="Proteomes" id="UP000183832">
    <property type="component" value="Unassembled WGS sequence"/>
</dbReference>
<dbReference type="EMBL" id="CVRI01000047">
    <property type="protein sequence ID" value="CRK98458.1"/>
    <property type="molecule type" value="Genomic_DNA"/>
</dbReference>
<accession>A0A1J1IFD1</accession>
<evidence type="ECO:0000313" key="2">
    <source>
        <dbReference type="Proteomes" id="UP000183832"/>
    </source>
</evidence>
<reference evidence="1 2" key="1">
    <citation type="submission" date="2015-04" db="EMBL/GenBank/DDBJ databases">
        <authorList>
            <person name="Syromyatnikov M.Y."/>
            <person name="Popov V.N."/>
        </authorList>
    </citation>
    <scope>NUCLEOTIDE SEQUENCE [LARGE SCALE GENOMIC DNA]</scope>
</reference>